<dbReference type="EMBL" id="CP068046">
    <property type="protein sequence ID" value="QQR39031.1"/>
    <property type="molecule type" value="Genomic_DNA"/>
</dbReference>
<name>A0ABX7C485_9HYPH</name>
<accession>A0ABX7C485</accession>
<sequence>MISTLHVGMLGFTGLNTETQTMEDMMSRDTLKWGGQLPDLQAAIARIGFIGHWVEQDDKWRFNGDAGEVITWYPKTKTVQVQGTNHPRVRARVLTGLVGERNTLDFGDE</sequence>
<gene>
    <name evidence="1" type="ORF">JI748_15005</name>
</gene>
<reference evidence="1 2" key="1">
    <citation type="submission" date="2021-01" db="EMBL/GenBank/DDBJ databases">
        <title>Genome seq and assembly of Devosia sp. LEGU1.</title>
        <authorList>
            <person name="Chhetri G."/>
        </authorList>
    </citation>
    <scope>NUCLEOTIDE SEQUENCE [LARGE SCALE GENOMIC DNA]</scope>
    <source>
        <strain evidence="1 2">LEGU1</strain>
    </source>
</reference>
<keyword evidence="2" id="KW-1185">Reference proteome</keyword>
<proteinExistence type="predicted"/>
<dbReference type="RefSeq" id="WP_201632450.1">
    <property type="nucleotide sequence ID" value="NZ_CP068046.1"/>
</dbReference>
<evidence type="ECO:0000313" key="2">
    <source>
        <dbReference type="Proteomes" id="UP000595857"/>
    </source>
</evidence>
<organism evidence="1 2">
    <name type="scientific">Devosia rhizoryzae</name>
    <dbReference type="NCBI Taxonomy" id="2774137"/>
    <lineage>
        <taxon>Bacteria</taxon>
        <taxon>Pseudomonadati</taxon>
        <taxon>Pseudomonadota</taxon>
        <taxon>Alphaproteobacteria</taxon>
        <taxon>Hyphomicrobiales</taxon>
        <taxon>Devosiaceae</taxon>
        <taxon>Devosia</taxon>
    </lineage>
</organism>
<dbReference type="Proteomes" id="UP000595857">
    <property type="component" value="Chromosome"/>
</dbReference>
<evidence type="ECO:0000313" key="1">
    <source>
        <dbReference type="EMBL" id="QQR39031.1"/>
    </source>
</evidence>
<protein>
    <submittedName>
        <fullName evidence="1">Uncharacterized protein</fullName>
    </submittedName>
</protein>